<evidence type="ECO:0000313" key="2">
    <source>
        <dbReference type="Proteomes" id="UP000643405"/>
    </source>
</evidence>
<keyword evidence="1" id="KW-0282">Flagellum</keyword>
<protein>
    <submittedName>
        <fullName evidence="1">Flagellar biosynthesis regulator FlaF</fullName>
    </submittedName>
</protein>
<dbReference type="EMBL" id="JACVVX010000002">
    <property type="protein sequence ID" value="MBD0414447.1"/>
    <property type="molecule type" value="Genomic_DNA"/>
</dbReference>
<dbReference type="NCBIfam" id="NF009434">
    <property type="entry name" value="PRK12793.1"/>
    <property type="match status" value="1"/>
</dbReference>
<dbReference type="AlphaFoldDB" id="A0A8J6U789"/>
<organism evidence="1 2">
    <name type="scientific">Oryzicola mucosus</name>
    <dbReference type="NCBI Taxonomy" id="2767425"/>
    <lineage>
        <taxon>Bacteria</taxon>
        <taxon>Pseudomonadati</taxon>
        <taxon>Pseudomonadota</taxon>
        <taxon>Alphaproteobacteria</taxon>
        <taxon>Hyphomicrobiales</taxon>
        <taxon>Phyllobacteriaceae</taxon>
        <taxon>Oryzicola</taxon>
    </lineage>
</organism>
<dbReference type="Pfam" id="PF07309">
    <property type="entry name" value="FlaF"/>
    <property type="match status" value="1"/>
</dbReference>
<keyword evidence="1" id="KW-0966">Cell projection</keyword>
<name>A0A8J6U789_9HYPH</name>
<keyword evidence="1" id="KW-0969">Cilium</keyword>
<dbReference type="Proteomes" id="UP000643405">
    <property type="component" value="Unassembled WGS sequence"/>
</dbReference>
<evidence type="ECO:0000313" key="1">
    <source>
        <dbReference type="EMBL" id="MBD0414447.1"/>
    </source>
</evidence>
<comment type="caution">
    <text evidence="1">The sequence shown here is derived from an EMBL/GenBank/DDBJ whole genome shotgun (WGS) entry which is preliminary data.</text>
</comment>
<keyword evidence="2" id="KW-1185">Reference proteome</keyword>
<dbReference type="GO" id="GO:0044781">
    <property type="term" value="P:bacterial-type flagellum organization"/>
    <property type="evidence" value="ECO:0007669"/>
    <property type="project" value="InterPro"/>
</dbReference>
<sequence length="115" mass="13195">MYQLSYDERQSDTVVDARNREKQVLDRSIEMLMKARASGADSREATAALQFTNRVWTTFLNDLENPESALPNELRTNLISVGMWVLRESEAIRKGRAQNFDGLIEVSQFIRDGLQ</sequence>
<dbReference type="InterPro" id="IPR010845">
    <property type="entry name" value="FlaF"/>
</dbReference>
<reference evidence="1" key="1">
    <citation type="submission" date="2020-09" db="EMBL/GenBank/DDBJ databases">
        <title>Genome seq and assembly of Tianweitania sp.</title>
        <authorList>
            <person name="Chhetri G."/>
        </authorList>
    </citation>
    <scope>NUCLEOTIDE SEQUENCE</scope>
    <source>
        <strain evidence="1">Rool2</strain>
    </source>
</reference>
<proteinExistence type="predicted"/>
<accession>A0A8J6U789</accession>
<gene>
    <name evidence="1" type="primary">flaF</name>
    <name evidence="1" type="ORF">ICI42_07265</name>
</gene>
<dbReference type="RefSeq" id="WP_188163896.1">
    <property type="nucleotide sequence ID" value="NZ_JACVVX010000002.1"/>
</dbReference>